<dbReference type="InterPro" id="IPR011017">
    <property type="entry name" value="TRASH_dom"/>
</dbReference>
<dbReference type="GO" id="GO:0008270">
    <property type="term" value="F:zinc ion binding"/>
    <property type="evidence" value="ECO:0007669"/>
    <property type="project" value="InterPro"/>
</dbReference>
<name>A0AA88LBZ5_ARTSF</name>
<evidence type="ECO:0000256" key="1">
    <source>
        <dbReference type="ARBA" id="ARBA00004123"/>
    </source>
</evidence>
<dbReference type="GO" id="GO:0003682">
    <property type="term" value="F:chromatin binding"/>
    <property type="evidence" value="ECO:0007669"/>
    <property type="project" value="TreeGrafter"/>
</dbReference>
<dbReference type="SUPFAM" id="SSF47769">
    <property type="entry name" value="SAM/Pointed domain"/>
    <property type="match status" value="1"/>
</dbReference>
<comment type="subcellular location">
    <subcellularLocation>
        <location evidence="1">Nucleus</location>
    </subcellularLocation>
</comment>
<evidence type="ECO:0000313" key="8">
    <source>
        <dbReference type="EMBL" id="KAK2715800.1"/>
    </source>
</evidence>
<dbReference type="InterPro" id="IPR010507">
    <property type="entry name" value="Znf_MYM"/>
</dbReference>
<dbReference type="SMART" id="SM00561">
    <property type="entry name" value="MBT"/>
    <property type="match status" value="2"/>
</dbReference>
<evidence type="ECO:0000259" key="7">
    <source>
        <dbReference type="SMART" id="SM00746"/>
    </source>
</evidence>
<dbReference type="GO" id="GO:0005634">
    <property type="term" value="C:nucleus"/>
    <property type="evidence" value="ECO:0007669"/>
    <property type="project" value="UniProtKB-SubCell"/>
</dbReference>
<reference evidence="8" key="1">
    <citation type="submission" date="2023-07" db="EMBL/GenBank/DDBJ databases">
        <title>Chromosome-level genome assembly of Artemia franciscana.</title>
        <authorList>
            <person name="Jo E."/>
        </authorList>
    </citation>
    <scope>NUCLEOTIDE SEQUENCE</scope>
    <source>
        <tissue evidence="8">Whole body</tissue>
    </source>
</reference>
<dbReference type="EMBL" id="JAVRJZ010000012">
    <property type="protein sequence ID" value="KAK2715800.1"/>
    <property type="molecule type" value="Genomic_DNA"/>
</dbReference>
<feature type="region of interest" description="Disordered" evidence="5">
    <location>
        <begin position="415"/>
        <end position="443"/>
    </location>
</feature>
<sequence length="525" mass="58673">MSRKVCEWCREEKTTLHYLYPEINKDRQFCSESCLINFRHALITLGKCVYCKEVLASPAKHHLTTDYLRRQFCSAVCREEYKMEDEKSVADIFDWEEYLCYSKAEAAPQFCFKQHEIPPENEFELNMKLEALDPRNLTSTCIATVVSVLGPRIRLRLDGSDDKNDFWRLVDSREINPIGHCEKLGGMLTPPLGFRMNASSWPTFLVKTLSGGVIAPTSSFKPEPPDPKCNFFKVGMKLEAVDKKNPQLICPATIGELKKDLIHVVFDGWKGAFDYWCRYDSREIFPVGWCKRSNHPLQSPGKTALPVKALATPGRNKRPKQKNSPAPPTPKTITKRKRKSSSSQVADSTSSPLPSPPKAPITGTCEPDSPTEELVVNEAQPDLSSQRTSETLSPDIHLDDQSLISEIKVQARILESTSCSPPSSRSSVDDSVRGSGCSPTSTTAIADLPVDPEQWSVSNVLNYFSSLDSNLAPCMTSFKQHEIDGRALFLLTPDMCMKYMGLKLGPSLKICNLINNLKSKRLGNA</sequence>
<comment type="caution">
    <text evidence="8">The sequence shown here is derived from an EMBL/GenBank/DDBJ whole genome shotgun (WGS) entry which is preliminary data.</text>
</comment>
<dbReference type="SMART" id="SM00454">
    <property type="entry name" value="SAM"/>
    <property type="match status" value="1"/>
</dbReference>
<feature type="domain" description="SAM" evidence="6">
    <location>
        <begin position="452"/>
        <end position="520"/>
    </location>
</feature>
<dbReference type="SUPFAM" id="SSF63748">
    <property type="entry name" value="Tudor/PWWP/MBT"/>
    <property type="match status" value="2"/>
</dbReference>
<feature type="repeat" description="MBT" evidence="4">
    <location>
        <begin position="93"/>
        <end position="191"/>
    </location>
</feature>
<keyword evidence="9" id="KW-1185">Reference proteome</keyword>
<evidence type="ECO:0008006" key="10">
    <source>
        <dbReference type="Google" id="ProtNLM"/>
    </source>
</evidence>
<protein>
    <recommendedName>
        <fullName evidence="10">Polycomb protein Scm</fullName>
    </recommendedName>
</protein>
<feature type="compositionally biased region" description="Low complexity" evidence="5">
    <location>
        <begin position="341"/>
        <end position="351"/>
    </location>
</feature>
<evidence type="ECO:0000259" key="6">
    <source>
        <dbReference type="SMART" id="SM00454"/>
    </source>
</evidence>
<dbReference type="SMART" id="SM00746">
    <property type="entry name" value="TRASH"/>
    <property type="match status" value="2"/>
</dbReference>
<feature type="repeat" description="MBT" evidence="4">
    <location>
        <begin position="199"/>
        <end position="300"/>
    </location>
</feature>
<dbReference type="GO" id="GO:0045892">
    <property type="term" value="P:negative regulation of DNA-templated transcription"/>
    <property type="evidence" value="ECO:0007669"/>
    <property type="project" value="TreeGrafter"/>
</dbReference>
<dbReference type="Pfam" id="PF00536">
    <property type="entry name" value="SAM_1"/>
    <property type="match status" value="1"/>
</dbReference>
<keyword evidence="2" id="KW-0677">Repeat</keyword>
<dbReference type="Proteomes" id="UP001187531">
    <property type="component" value="Unassembled WGS sequence"/>
</dbReference>
<evidence type="ECO:0000256" key="2">
    <source>
        <dbReference type="ARBA" id="ARBA00022737"/>
    </source>
</evidence>
<dbReference type="InterPro" id="IPR001660">
    <property type="entry name" value="SAM"/>
</dbReference>
<dbReference type="CDD" id="cd20092">
    <property type="entry name" value="MBT_dScm-like_rpt2"/>
    <property type="match status" value="1"/>
</dbReference>
<dbReference type="PROSITE" id="PS51079">
    <property type="entry name" value="MBT"/>
    <property type="match status" value="2"/>
</dbReference>
<gene>
    <name evidence="8" type="ORF">QYM36_010387</name>
</gene>
<dbReference type="Pfam" id="PF02820">
    <property type="entry name" value="MBT"/>
    <property type="match status" value="2"/>
</dbReference>
<dbReference type="Pfam" id="PF06467">
    <property type="entry name" value="zf-FCS"/>
    <property type="match status" value="1"/>
</dbReference>
<feature type="domain" description="TRASH" evidence="7">
    <location>
        <begin position="6"/>
        <end position="42"/>
    </location>
</feature>
<dbReference type="PANTHER" id="PTHR12247:SF132">
    <property type="entry name" value="POLYCOMB PROTEIN SCM"/>
    <property type="match status" value="1"/>
</dbReference>
<dbReference type="InterPro" id="IPR004092">
    <property type="entry name" value="Mbt"/>
</dbReference>
<evidence type="ECO:0000256" key="5">
    <source>
        <dbReference type="SAM" id="MobiDB-lite"/>
    </source>
</evidence>
<dbReference type="GO" id="GO:0042393">
    <property type="term" value="F:histone binding"/>
    <property type="evidence" value="ECO:0007669"/>
    <property type="project" value="TreeGrafter"/>
</dbReference>
<evidence type="ECO:0000256" key="3">
    <source>
        <dbReference type="ARBA" id="ARBA00023242"/>
    </source>
</evidence>
<accession>A0AA88LBZ5</accession>
<evidence type="ECO:0000313" key="9">
    <source>
        <dbReference type="Proteomes" id="UP001187531"/>
    </source>
</evidence>
<dbReference type="Gene3D" id="1.10.150.50">
    <property type="entry name" value="Transcription Factor, Ets-1"/>
    <property type="match status" value="1"/>
</dbReference>
<dbReference type="PANTHER" id="PTHR12247">
    <property type="entry name" value="POLYCOMB GROUP PROTEIN"/>
    <property type="match status" value="1"/>
</dbReference>
<dbReference type="InterPro" id="IPR050548">
    <property type="entry name" value="PcG_chromatin_remod_factors"/>
</dbReference>
<evidence type="ECO:0000256" key="4">
    <source>
        <dbReference type="PROSITE-ProRule" id="PRU00459"/>
    </source>
</evidence>
<proteinExistence type="predicted"/>
<feature type="domain" description="TRASH" evidence="7">
    <location>
        <begin position="48"/>
        <end position="85"/>
    </location>
</feature>
<dbReference type="Gene3D" id="2.30.30.140">
    <property type="match status" value="2"/>
</dbReference>
<keyword evidence="3" id="KW-0539">Nucleus</keyword>
<feature type="region of interest" description="Disordered" evidence="5">
    <location>
        <begin position="312"/>
        <end position="371"/>
    </location>
</feature>
<dbReference type="InterPro" id="IPR013761">
    <property type="entry name" value="SAM/pointed_sf"/>
</dbReference>
<organism evidence="8 9">
    <name type="scientific">Artemia franciscana</name>
    <name type="common">Brine shrimp</name>
    <name type="synonym">Artemia sanfranciscana</name>
    <dbReference type="NCBI Taxonomy" id="6661"/>
    <lineage>
        <taxon>Eukaryota</taxon>
        <taxon>Metazoa</taxon>
        <taxon>Ecdysozoa</taxon>
        <taxon>Arthropoda</taxon>
        <taxon>Crustacea</taxon>
        <taxon>Branchiopoda</taxon>
        <taxon>Anostraca</taxon>
        <taxon>Artemiidae</taxon>
        <taxon>Artemia</taxon>
    </lineage>
</organism>
<dbReference type="AlphaFoldDB" id="A0AA88LBZ5"/>